<dbReference type="InterPro" id="IPR019533">
    <property type="entry name" value="Peptidase_S26"/>
</dbReference>
<dbReference type="GO" id="GO:0004252">
    <property type="term" value="F:serine-type endopeptidase activity"/>
    <property type="evidence" value="ECO:0007669"/>
    <property type="project" value="InterPro"/>
</dbReference>
<accession>A0A7W0HRE4</accession>
<evidence type="ECO:0000313" key="12">
    <source>
        <dbReference type="Proteomes" id="UP000530928"/>
    </source>
</evidence>
<keyword evidence="4" id="KW-0645">Protease</keyword>
<dbReference type="GO" id="GO:0005886">
    <property type="term" value="C:plasma membrane"/>
    <property type="evidence" value="ECO:0007669"/>
    <property type="project" value="UniProtKB-SubCell"/>
</dbReference>
<evidence type="ECO:0000256" key="4">
    <source>
        <dbReference type="ARBA" id="ARBA00022670"/>
    </source>
</evidence>
<dbReference type="Gene3D" id="2.10.109.10">
    <property type="entry name" value="Umud Fragment, subunit A"/>
    <property type="match status" value="1"/>
</dbReference>
<gene>
    <name evidence="11" type="ORF">HNR30_004267</name>
</gene>
<keyword evidence="12" id="KW-1185">Reference proteome</keyword>
<feature type="active site" evidence="9">
    <location>
        <position position="79"/>
    </location>
</feature>
<dbReference type="GO" id="GO:0006465">
    <property type="term" value="P:signal peptide processing"/>
    <property type="evidence" value="ECO:0007669"/>
    <property type="project" value="InterPro"/>
</dbReference>
<keyword evidence="7" id="KW-1133">Transmembrane helix</keyword>
<evidence type="ECO:0000313" key="11">
    <source>
        <dbReference type="EMBL" id="MBA2892913.1"/>
    </source>
</evidence>
<comment type="caution">
    <text evidence="11">The sequence shown here is derived from an EMBL/GenBank/DDBJ whole genome shotgun (WGS) entry which is preliminary data.</text>
</comment>
<dbReference type="CDD" id="cd06462">
    <property type="entry name" value="Peptidase_S24_S26"/>
    <property type="match status" value="1"/>
</dbReference>
<evidence type="ECO:0000256" key="2">
    <source>
        <dbReference type="ARBA" id="ARBA00007066"/>
    </source>
</evidence>
<organism evidence="11 12">
    <name type="scientific">Nonomuraea soli</name>
    <dbReference type="NCBI Taxonomy" id="1032476"/>
    <lineage>
        <taxon>Bacteria</taxon>
        <taxon>Bacillati</taxon>
        <taxon>Actinomycetota</taxon>
        <taxon>Actinomycetes</taxon>
        <taxon>Streptosporangiales</taxon>
        <taxon>Streptosporangiaceae</taxon>
        <taxon>Nonomuraea</taxon>
    </lineage>
</organism>
<dbReference type="InterPro" id="IPR037730">
    <property type="entry name" value="IMP2"/>
</dbReference>
<feature type="active site" evidence="9">
    <location>
        <position position="33"/>
    </location>
</feature>
<keyword evidence="8" id="KW-0472">Membrane</keyword>
<dbReference type="InterPro" id="IPR036286">
    <property type="entry name" value="LexA/Signal_pep-like_sf"/>
</dbReference>
<evidence type="ECO:0000256" key="5">
    <source>
        <dbReference type="ARBA" id="ARBA00022692"/>
    </source>
</evidence>
<feature type="domain" description="Peptidase S26" evidence="10">
    <location>
        <begin position="10"/>
        <end position="90"/>
    </location>
</feature>
<comment type="subcellular location">
    <subcellularLocation>
        <location evidence="1">Cell membrane</location>
        <topology evidence="1">Single-pass type II membrane protein</topology>
    </subcellularLocation>
</comment>
<name>A0A7W0HRE4_9ACTN</name>
<evidence type="ECO:0000256" key="6">
    <source>
        <dbReference type="ARBA" id="ARBA00022801"/>
    </source>
</evidence>
<dbReference type="EMBL" id="JACDUR010000004">
    <property type="protein sequence ID" value="MBA2892913.1"/>
    <property type="molecule type" value="Genomic_DNA"/>
</dbReference>
<evidence type="ECO:0000256" key="3">
    <source>
        <dbReference type="ARBA" id="ARBA00013650"/>
    </source>
</evidence>
<dbReference type="SUPFAM" id="SSF51306">
    <property type="entry name" value="LexA/Signal peptidase"/>
    <property type="match status" value="1"/>
</dbReference>
<dbReference type="Pfam" id="PF10502">
    <property type="entry name" value="Peptidase_S26"/>
    <property type="match status" value="2"/>
</dbReference>
<evidence type="ECO:0000256" key="1">
    <source>
        <dbReference type="ARBA" id="ARBA00004401"/>
    </source>
</evidence>
<sequence length="142" mass="15019">MTAAWIALAAALPAGLVWWIRSRFVVVTVNGGSMRPTYEPGDRVLVRRVAAERVKAGDVVLMASAAPVLRGGEGLGLVKRALAVPGDPVPRERVPALAGAREHTVPPGRVVLVGDHPGSDDSRQYGYFPLADLLGVVVRKLP</sequence>
<reference evidence="11 12" key="1">
    <citation type="submission" date="2020-07" db="EMBL/GenBank/DDBJ databases">
        <title>Genomic Encyclopedia of Type Strains, Phase IV (KMG-IV): sequencing the most valuable type-strain genomes for metagenomic binning, comparative biology and taxonomic classification.</title>
        <authorList>
            <person name="Goeker M."/>
        </authorList>
    </citation>
    <scope>NUCLEOTIDE SEQUENCE [LARGE SCALE GENOMIC DNA]</scope>
    <source>
        <strain evidence="11 12">DSM 45533</strain>
    </source>
</reference>
<comment type="similarity">
    <text evidence="2">Belongs to the peptidase S26 family. IMP2 subfamily.</text>
</comment>
<proteinExistence type="inferred from homology"/>
<dbReference type="PRINTS" id="PR00727">
    <property type="entry name" value="LEADERPTASE"/>
</dbReference>
<evidence type="ECO:0000256" key="7">
    <source>
        <dbReference type="ARBA" id="ARBA00022989"/>
    </source>
</evidence>
<dbReference type="AlphaFoldDB" id="A0A7W0HRE4"/>
<dbReference type="PANTHER" id="PTHR46041">
    <property type="entry name" value="MITOCHONDRIAL INNER MEMBRANE PROTEASE SUBUNIT 2"/>
    <property type="match status" value="1"/>
</dbReference>
<protein>
    <recommendedName>
        <fullName evidence="3">Mitochondrial inner membrane protease subunit 2</fullName>
    </recommendedName>
</protein>
<dbReference type="Proteomes" id="UP000530928">
    <property type="component" value="Unassembled WGS sequence"/>
</dbReference>
<dbReference type="PANTHER" id="PTHR46041:SF2">
    <property type="entry name" value="MITOCHONDRIAL INNER MEMBRANE PROTEASE SUBUNIT 2"/>
    <property type="match status" value="1"/>
</dbReference>
<dbReference type="InterPro" id="IPR000223">
    <property type="entry name" value="Pept_S26A_signal_pept_1"/>
</dbReference>
<keyword evidence="6" id="KW-0378">Hydrolase</keyword>
<evidence type="ECO:0000256" key="9">
    <source>
        <dbReference type="PIRSR" id="PIRSR600223-1"/>
    </source>
</evidence>
<evidence type="ECO:0000256" key="8">
    <source>
        <dbReference type="ARBA" id="ARBA00023136"/>
    </source>
</evidence>
<keyword evidence="5" id="KW-0812">Transmembrane</keyword>
<dbReference type="RefSeq" id="WP_181611626.1">
    <property type="nucleotide sequence ID" value="NZ_BAABAM010000003.1"/>
</dbReference>
<feature type="domain" description="Peptidase S26" evidence="10">
    <location>
        <begin position="101"/>
        <end position="138"/>
    </location>
</feature>
<evidence type="ECO:0000259" key="10">
    <source>
        <dbReference type="Pfam" id="PF10502"/>
    </source>
</evidence>